<feature type="compositionally biased region" description="Polar residues" evidence="7">
    <location>
        <begin position="109"/>
        <end position="122"/>
    </location>
</feature>
<dbReference type="InterPro" id="IPR011009">
    <property type="entry name" value="Kinase-like_dom_sf"/>
</dbReference>
<protein>
    <recommendedName>
        <fullName evidence="8">Protein kinase domain-containing protein</fullName>
    </recommendedName>
</protein>
<feature type="region of interest" description="Disordered" evidence="7">
    <location>
        <begin position="263"/>
        <end position="381"/>
    </location>
</feature>
<keyword evidence="4 6" id="KW-0067">ATP-binding</keyword>
<dbReference type="PROSITE" id="PS00107">
    <property type="entry name" value="PROTEIN_KINASE_ATP"/>
    <property type="match status" value="1"/>
</dbReference>
<accession>A0A409XSN4</accession>
<name>A0A409XSN4_PSICY</name>
<dbReference type="InterPro" id="IPR017441">
    <property type="entry name" value="Protein_kinase_ATP_BS"/>
</dbReference>
<feature type="region of interest" description="Disordered" evidence="7">
    <location>
        <begin position="745"/>
        <end position="819"/>
    </location>
</feature>
<dbReference type="PROSITE" id="PS50011">
    <property type="entry name" value="PROTEIN_KINASE_DOM"/>
    <property type="match status" value="1"/>
</dbReference>
<dbReference type="GO" id="GO:0005524">
    <property type="term" value="F:ATP binding"/>
    <property type="evidence" value="ECO:0007669"/>
    <property type="project" value="UniProtKB-UniRule"/>
</dbReference>
<evidence type="ECO:0000256" key="7">
    <source>
        <dbReference type="SAM" id="MobiDB-lite"/>
    </source>
</evidence>
<dbReference type="GO" id="GO:0110031">
    <property type="term" value="P:negative regulation of G2/MI transition of meiotic cell cycle"/>
    <property type="evidence" value="ECO:0007669"/>
    <property type="project" value="TreeGrafter"/>
</dbReference>
<evidence type="ECO:0000313" key="10">
    <source>
        <dbReference type="Proteomes" id="UP000283269"/>
    </source>
</evidence>
<feature type="region of interest" description="Disordered" evidence="7">
    <location>
        <begin position="401"/>
        <end position="438"/>
    </location>
</feature>
<dbReference type="Pfam" id="PF00069">
    <property type="entry name" value="Pkinase"/>
    <property type="match status" value="1"/>
</dbReference>
<dbReference type="InterPro" id="IPR000719">
    <property type="entry name" value="Prot_kinase_dom"/>
</dbReference>
<keyword evidence="3" id="KW-0418">Kinase</keyword>
<feature type="compositionally biased region" description="Low complexity" evidence="7">
    <location>
        <begin position="793"/>
        <end position="812"/>
    </location>
</feature>
<dbReference type="PANTHER" id="PTHR11042:SF190">
    <property type="entry name" value="MITOSIS INHIBITOR PROTEIN KINASE MIK1"/>
    <property type="match status" value="1"/>
</dbReference>
<reference evidence="9 10" key="1">
    <citation type="journal article" date="2018" name="Evol. Lett.">
        <title>Horizontal gene cluster transfer increased hallucinogenic mushroom diversity.</title>
        <authorList>
            <person name="Reynolds H.T."/>
            <person name="Vijayakumar V."/>
            <person name="Gluck-Thaler E."/>
            <person name="Korotkin H.B."/>
            <person name="Matheny P.B."/>
            <person name="Slot J.C."/>
        </authorList>
    </citation>
    <scope>NUCLEOTIDE SEQUENCE [LARGE SCALE GENOMIC DNA]</scope>
    <source>
        <strain evidence="9 10">2631</strain>
    </source>
</reference>
<organism evidence="9 10">
    <name type="scientific">Psilocybe cyanescens</name>
    <dbReference type="NCBI Taxonomy" id="93625"/>
    <lineage>
        <taxon>Eukaryota</taxon>
        <taxon>Fungi</taxon>
        <taxon>Dikarya</taxon>
        <taxon>Basidiomycota</taxon>
        <taxon>Agaricomycotina</taxon>
        <taxon>Agaricomycetes</taxon>
        <taxon>Agaricomycetidae</taxon>
        <taxon>Agaricales</taxon>
        <taxon>Agaricineae</taxon>
        <taxon>Strophariaceae</taxon>
        <taxon>Psilocybe</taxon>
    </lineage>
</organism>
<feature type="region of interest" description="Disordered" evidence="7">
    <location>
        <begin position="1"/>
        <end position="37"/>
    </location>
</feature>
<dbReference type="OrthoDB" id="5337378at2759"/>
<dbReference type="GO" id="GO:0005634">
    <property type="term" value="C:nucleus"/>
    <property type="evidence" value="ECO:0007669"/>
    <property type="project" value="TreeGrafter"/>
</dbReference>
<proteinExistence type="inferred from homology"/>
<evidence type="ECO:0000256" key="1">
    <source>
        <dbReference type="ARBA" id="ARBA00022679"/>
    </source>
</evidence>
<feature type="region of interest" description="Disordered" evidence="7">
    <location>
        <begin position="683"/>
        <end position="715"/>
    </location>
</feature>
<dbReference type="Proteomes" id="UP000283269">
    <property type="component" value="Unassembled WGS sequence"/>
</dbReference>
<keyword evidence="1" id="KW-0808">Transferase</keyword>
<dbReference type="PROSITE" id="PS00108">
    <property type="entry name" value="PROTEIN_KINASE_ST"/>
    <property type="match status" value="1"/>
</dbReference>
<dbReference type="InParanoid" id="A0A409XSN4"/>
<evidence type="ECO:0000259" key="8">
    <source>
        <dbReference type="PROSITE" id="PS50011"/>
    </source>
</evidence>
<feature type="binding site" evidence="6">
    <location>
        <position position="890"/>
    </location>
    <ligand>
        <name>ATP</name>
        <dbReference type="ChEBI" id="CHEBI:30616"/>
    </ligand>
</feature>
<feature type="compositionally biased region" description="Polar residues" evidence="7">
    <location>
        <begin position="683"/>
        <end position="696"/>
    </location>
</feature>
<feature type="region of interest" description="Disordered" evidence="7">
    <location>
        <begin position="531"/>
        <end position="551"/>
    </location>
</feature>
<dbReference type="AlphaFoldDB" id="A0A409XSN4"/>
<sequence>MLPSSPLRQRPLFPINTNTPAPTTLVPYRDNDSLQSPYNPSALAHTYNPFFAARPQPITADDADGSIFLSSSSASGSFTPFFTTSTSQHPLLTPVKQGHRTAPRPTMPSKPSNPLFGTTPTAPLTELVSGSRIGVGTKRKSTPHATPLRTNTLTPLKITHSRCSDSSVGFECLAPLPAPKFIDRTPNTKAETEAYLKRQTATLTRLRLFDQNLSAVNDENEFHGAPSDSGCEMDEDEPGDALFLDKPRFGVNNEQHPRSLVFHPSVSKGKGKEVAEAVSPGGHISKRRARSRPVSAELREHAFKVPKSPTRQSGIPTRVGTNRPRHSGPVAFPSTAHRGRASPGSASSSDAGSPRPRRRISSGSTFARPQPVNHPIYPPRPPLSRIESISAATLFFGPAIPATAPATTPSRKRTTSPPSTAAPASMLRSNNVAPRPNLANRHSYAGPETGVSDRMWNAFQTRNLSPSPRSSPYAPVNDGPRMLSMDVDDQDAFFAGDEPSLAVNIVDMTRNSPSPKPRTSLQMKFKPRESVLVSDEDEMTSAGSSTAGDIMPKASMSVGSICSDEGLVTPGLTPEDSSGWPNTRVFVNGDDTHPYSNEGIDVDAFIMKTLAAASKGSGMPKKAPGTPVKKVRISYFGNDRPWQSAVASKVAMPDDFQFKKAPRKSMPAAFPVAEALIGRTRSNTAKLNGERQTYNTDTEEEEEECSPSVRRGSYKGLGMGLPPPAPGKGTVNAMPRNRWLMRRSSSGAFSSGSESTSLTSTPTRTTKGIDWQLPNPRIPLRLSPSSDSLNKASPRSTSGSSTSSIVTFNSNSPTNGKRPIVAPERAAHHLAPRASLTTRRLSDSYGDEQQPGRFERDFEEIEEVGSGEFGKVIKVQSKTGDGVGVFAIKKSKRFEGAKHRLRLREEVDILKHLSQAALTQYVDGRHPNVLAYIDSWEEDEALYIRTELCESGNLARFLWEYGRVFPRLDEARVWKIIADLSNGLRFIHNSGVIHLDLKPSNVFVTKEGRFKIGDFGMASLWPRAIKTSSSDTACSTDEGAASGGSASGVGFEREGDKLYLAPEVLQGRYGKAADVFSFGMTILETASNIVVPDQGEGWQRLRREDLSQVDLDEDSPELVDLIRNMMRTDPTNRMTMTEVCAHPVVRRAREEMESLRERLKSEGIDLWKASPLASVTGGFLGRILGRDEDEEVLMDTGA</sequence>
<dbReference type="InterPro" id="IPR008271">
    <property type="entry name" value="Ser/Thr_kinase_AS"/>
</dbReference>
<evidence type="ECO:0000256" key="5">
    <source>
        <dbReference type="ARBA" id="ARBA00037982"/>
    </source>
</evidence>
<dbReference type="PANTHER" id="PTHR11042">
    <property type="entry name" value="EUKARYOTIC TRANSLATION INITIATION FACTOR 2-ALPHA KINASE EIF2-ALPHA KINASE -RELATED"/>
    <property type="match status" value="1"/>
</dbReference>
<evidence type="ECO:0000256" key="6">
    <source>
        <dbReference type="PROSITE-ProRule" id="PRU10141"/>
    </source>
</evidence>
<dbReference type="GO" id="GO:0005737">
    <property type="term" value="C:cytoplasm"/>
    <property type="evidence" value="ECO:0007669"/>
    <property type="project" value="TreeGrafter"/>
</dbReference>
<feature type="compositionally biased region" description="Low complexity" evidence="7">
    <location>
        <begin position="341"/>
        <end position="354"/>
    </location>
</feature>
<evidence type="ECO:0000256" key="4">
    <source>
        <dbReference type="ARBA" id="ARBA00022840"/>
    </source>
</evidence>
<dbReference type="STRING" id="93625.A0A409XSN4"/>
<comment type="caution">
    <text evidence="9">The sequence shown here is derived from an EMBL/GenBank/DDBJ whole genome shotgun (WGS) entry which is preliminary data.</text>
</comment>
<keyword evidence="10" id="KW-1185">Reference proteome</keyword>
<evidence type="ECO:0000256" key="3">
    <source>
        <dbReference type="ARBA" id="ARBA00022777"/>
    </source>
</evidence>
<evidence type="ECO:0000313" key="9">
    <source>
        <dbReference type="EMBL" id="PPQ93721.1"/>
    </source>
</evidence>
<dbReference type="EMBL" id="NHYD01000622">
    <property type="protein sequence ID" value="PPQ93721.1"/>
    <property type="molecule type" value="Genomic_DNA"/>
</dbReference>
<dbReference type="SUPFAM" id="SSF56112">
    <property type="entry name" value="Protein kinase-like (PK-like)"/>
    <property type="match status" value="1"/>
</dbReference>
<feature type="compositionally biased region" description="Low complexity" evidence="7">
    <location>
        <begin position="401"/>
        <end position="425"/>
    </location>
</feature>
<dbReference type="Gene3D" id="3.30.200.20">
    <property type="entry name" value="Phosphorylase Kinase, domain 1"/>
    <property type="match status" value="1"/>
</dbReference>
<dbReference type="GO" id="GO:0004713">
    <property type="term" value="F:protein tyrosine kinase activity"/>
    <property type="evidence" value="ECO:0007669"/>
    <property type="project" value="TreeGrafter"/>
</dbReference>
<dbReference type="SMART" id="SM00220">
    <property type="entry name" value="S_TKc"/>
    <property type="match status" value="1"/>
</dbReference>
<feature type="domain" description="Protein kinase" evidence="8">
    <location>
        <begin position="858"/>
        <end position="1145"/>
    </location>
</feature>
<feature type="compositionally biased region" description="Low complexity" evidence="7">
    <location>
        <begin position="745"/>
        <end position="768"/>
    </location>
</feature>
<evidence type="ECO:0000256" key="2">
    <source>
        <dbReference type="ARBA" id="ARBA00022741"/>
    </source>
</evidence>
<keyword evidence="2 6" id="KW-0547">Nucleotide-binding</keyword>
<feature type="region of interest" description="Disordered" evidence="7">
    <location>
        <begin position="89"/>
        <end position="124"/>
    </location>
</feature>
<gene>
    <name evidence="9" type="ORF">CVT25_013061</name>
</gene>
<dbReference type="InterPro" id="IPR050339">
    <property type="entry name" value="CC_SR_Kinase"/>
</dbReference>
<comment type="similarity">
    <text evidence="5">Belongs to the protein kinase superfamily. Ser/Thr protein kinase family. GCN2 subfamily.</text>
</comment>
<dbReference type="Gene3D" id="1.10.510.10">
    <property type="entry name" value="Transferase(Phosphotransferase) domain 1"/>
    <property type="match status" value="1"/>
</dbReference>